<dbReference type="PANTHER" id="PTHR38600:SF2">
    <property type="entry name" value="SLL0088 PROTEIN"/>
    <property type="match status" value="1"/>
</dbReference>
<dbReference type="AlphaFoldDB" id="A0A2P8GW39"/>
<dbReference type="OrthoDB" id="9806976at2"/>
<sequence length="120" mass="13738">MVVDELTQEETDRLFLALADATRRDIVERVLVEGMSVSRLSSQYAMSFAAVQKHVAVLERAHLVVKQKNGREQIVHADVTTLRRASALLEHFETLWRQRVNRMEDILADDPPQTDADDRP</sequence>
<dbReference type="SMART" id="SM00418">
    <property type="entry name" value="HTH_ARSR"/>
    <property type="match status" value="1"/>
</dbReference>
<dbReference type="Proteomes" id="UP000268291">
    <property type="component" value="Unassembled WGS sequence"/>
</dbReference>
<accession>A0A2P8GW39</accession>
<dbReference type="CDD" id="cd00090">
    <property type="entry name" value="HTH_ARSR"/>
    <property type="match status" value="1"/>
</dbReference>
<organism evidence="2 4">
    <name type="scientific">Labedella gwakjiensis</name>
    <dbReference type="NCBI Taxonomy" id="390269"/>
    <lineage>
        <taxon>Bacteria</taxon>
        <taxon>Bacillati</taxon>
        <taxon>Actinomycetota</taxon>
        <taxon>Actinomycetes</taxon>
        <taxon>Micrococcales</taxon>
        <taxon>Microbacteriaceae</taxon>
        <taxon>Labedella</taxon>
    </lineage>
</organism>
<evidence type="ECO:0000313" key="2">
    <source>
        <dbReference type="EMBL" id="PSL38172.1"/>
    </source>
</evidence>
<dbReference type="Proteomes" id="UP000241203">
    <property type="component" value="Unassembled WGS sequence"/>
</dbReference>
<dbReference type="SUPFAM" id="SSF46785">
    <property type="entry name" value="Winged helix' DNA-binding domain"/>
    <property type="match status" value="1"/>
</dbReference>
<dbReference type="EMBL" id="RZGY01000001">
    <property type="protein sequence ID" value="RUQ87281.1"/>
    <property type="molecule type" value="Genomic_DNA"/>
</dbReference>
<comment type="caution">
    <text evidence="2">The sequence shown here is derived from an EMBL/GenBank/DDBJ whole genome shotgun (WGS) entry which is preliminary data.</text>
</comment>
<proteinExistence type="predicted"/>
<dbReference type="PROSITE" id="PS50987">
    <property type="entry name" value="HTH_ARSR_2"/>
    <property type="match status" value="1"/>
</dbReference>
<dbReference type="InterPro" id="IPR001845">
    <property type="entry name" value="HTH_ArsR_DNA-bd_dom"/>
</dbReference>
<dbReference type="Gene3D" id="1.10.10.10">
    <property type="entry name" value="Winged helix-like DNA-binding domain superfamily/Winged helix DNA-binding domain"/>
    <property type="match status" value="1"/>
</dbReference>
<keyword evidence="5" id="KW-1185">Reference proteome</keyword>
<evidence type="ECO:0000259" key="1">
    <source>
        <dbReference type="PROSITE" id="PS50987"/>
    </source>
</evidence>
<evidence type="ECO:0000313" key="5">
    <source>
        <dbReference type="Proteomes" id="UP000268291"/>
    </source>
</evidence>
<dbReference type="GO" id="GO:0003700">
    <property type="term" value="F:DNA-binding transcription factor activity"/>
    <property type="evidence" value="ECO:0007669"/>
    <property type="project" value="InterPro"/>
</dbReference>
<gene>
    <name evidence="2" type="ORF">CLV49_1786</name>
    <name evidence="3" type="ORF">ELQ93_10275</name>
</gene>
<dbReference type="InterPro" id="IPR036390">
    <property type="entry name" value="WH_DNA-bd_sf"/>
</dbReference>
<reference evidence="2 4" key="1">
    <citation type="submission" date="2018-03" db="EMBL/GenBank/DDBJ databases">
        <title>Genomic Encyclopedia of Archaeal and Bacterial Type Strains, Phase II (KMG-II): from individual species to whole genera.</title>
        <authorList>
            <person name="Goeker M."/>
        </authorList>
    </citation>
    <scope>NUCLEOTIDE SEQUENCE [LARGE SCALE GENOMIC DNA]</scope>
    <source>
        <strain evidence="2 4">DSM 21548</strain>
    </source>
</reference>
<protein>
    <submittedName>
        <fullName evidence="2">ArsR family transcriptional regulator</fullName>
    </submittedName>
</protein>
<name>A0A2P8GW39_9MICO</name>
<feature type="domain" description="HTH arsR-type" evidence="1">
    <location>
        <begin position="3"/>
        <end position="107"/>
    </location>
</feature>
<dbReference type="EMBL" id="PYAU01000001">
    <property type="protein sequence ID" value="PSL38172.1"/>
    <property type="molecule type" value="Genomic_DNA"/>
</dbReference>
<dbReference type="RefSeq" id="WP_106563224.1">
    <property type="nucleotide sequence ID" value="NZ_PYAU01000001.1"/>
</dbReference>
<dbReference type="InterPro" id="IPR011991">
    <property type="entry name" value="ArsR-like_HTH"/>
</dbReference>
<evidence type="ECO:0000313" key="3">
    <source>
        <dbReference type="EMBL" id="RUQ87281.1"/>
    </source>
</evidence>
<dbReference type="PANTHER" id="PTHR38600">
    <property type="entry name" value="TRANSCRIPTIONAL REGULATORY PROTEIN"/>
    <property type="match status" value="1"/>
</dbReference>
<dbReference type="InterPro" id="IPR036388">
    <property type="entry name" value="WH-like_DNA-bd_sf"/>
</dbReference>
<evidence type="ECO:0000313" key="4">
    <source>
        <dbReference type="Proteomes" id="UP000241203"/>
    </source>
</evidence>
<reference evidence="3 5" key="2">
    <citation type="submission" date="2018-12" db="EMBL/GenBank/DDBJ databases">
        <authorList>
            <person name="hu s."/>
            <person name="Xu Y."/>
            <person name="Xu B."/>
            <person name="Li F."/>
        </authorList>
    </citation>
    <scope>NUCLEOTIDE SEQUENCE [LARGE SCALE GENOMIC DNA]</scope>
    <source>
        <strain evidence="3 5">KSW2-17</strain>
    </source>
</reference>